<dbReference type="VEuPathDB" id="FungiDB:SAPIO_CDS0526"/>
<accession>A0A084GH75</accession>
<name>A0A084GH75_PSEDA</name>
<evidence type="ECO:0000313" key="2">
    <source>
        <dbReference type="EMBL" id="KEZ46687.1"/>
    </source>
</evidence>
<comment type="caution">
    <text evidence="2">The sequence shown here is derived from an EMBL/GenBank/DDBJ whole genome shotgun (WGS) entry which is preliminary data.</text>
</comment>
<feature type="region of interest" description="Disordered" evidence="1">
    <location>
        <begin position="156"/>
        <end position="194"/>
    </location>
</feature>
<protein>
    <submittedName>
        <fullName evidence="2">Uncharacterized protein</fullName>
    </submittedName>
</protein>
<reference evidence="2 3" key="1">
    <citation type="journal article" date="2014" name="Genome Announc.">
        <title>Draft genome sequence of the pathogenic fungus Scedosporium apiospermum.</title>
        <authorList>
            <person name="Vandeputte P."/>
            <person name="Ghamrawi S."/>
            <person name="Rechenmann M."/>
            <person name="Iltis A."/>
            <person name="Giraud S."/>
            <person name="Fleury M."/>
            <person name="Thornton C."/>
            <person name="Delhaes L."/>
            <person name="Meyer W."/>
            <person name="Papon N."/>
            <person name="Bouchara J.P."/>
        </authorList>
    </citation>
    <scope>NUCLEOTIDE SEQUENCE [LARGE SCALE GENOMIC DNA]</scope>
    <source>
        <strain evidence="2 3">IHEM 14462</strain>
    </source>
</reference>
<dbReference type="Proteomes" id="UP000028545">
    <property type="component" value="Unassembled WGS sequence"/>
</dbReference>
<sequence length="275" mass="29597">MYQSHLLHTSPGFPGAKATVDDGTALLAPAFEMSDLPPSPRPSPMYDGKMGDIASAALSASDNPWEISKAVIWQKVLATSNSPALNLMAPRPTGKDNIRSVQLRQPRAINWARPNLVAVLINATGTASPQQCDDCVVGNGPFQMCMQNTYNHVEATTESHKRKGENATTNPAPQKKTARDQALSATTNPIPPATAPLPPLHPFAGMMPWPMNPATPVYQQYYPVQQPTAPPPPAPGGLLMPDLTDLSNQERRRFASILRALAQAIEDSGAENEQH</sequence>
<organism evidence="2 3">
    <name type="scientific">Pseudallescheria apiosperma</name>
    <name type="common">Scedosporium apiospermum</name>
    <dbReference type="NCBI Taxonomy" id="563466"/>
    <lineage>
        <taxon>Eukaryota</taxon>
        <taxon>Fungi</taxon>
        <taxon>Dikarya</taxon>
        <taxon>Ascomycota</taxon>
        <taxon>Pezizomycotina</taxon>
        <taxon>Sordariomycetes</taxon>
        <taxon>Hypocreomycetidae</taxon>
        <taxon>Microascales</taxon>
        <taxon>Microascaceae</taxon>
        <taxon>Scedosporium</taxon>
    </lineage>
</organism>
<evidence type="ECO:0000313" key="3">
    <source>
        <dbReference type="Proteomes" id="UP000028545"/>
    </source>
</evidence>
<gene>
    <name evidence="2" type="ORF">SAPIO_CDS0526</name>
</gene>
<dbReference type="KEGG" id="sapo:SAPIO_CDS0526"/>
<dbReference type="Pfam" id="PF12511">
    <property type="entry name" value="DUF3716"/>
    <property type="match status" value="1"/>
</dbReference>
<dbReference type="OrthoDB" id="3545073at2759"/>
<dbReference type="RefSeq" id="XP_016646486.1">
    <property type="nucleotide sequence ID" value="XM_016783286.1"/>
</dbReference>
<dbReference type="HOGENOM" id="CLU_1012488_0_0_1"/>
<dbReference type="InterPro" id="IPR022190">
    <property type="entry name" value="DUF3716"/>
</dbReference>
<dbReference type="EMBL" id="JOWA01000022">
    <property type="protein sequence ID" value="KEZ46687.1"/>
    <property type="molecule type" value="Genomic_DNA"/>
</dbReference>
<keyword evidence="3" id="KW-1185">Reference proteome</keyword>
<evidence type="ECO:0000256" key="1">
    <source>
        <dbReference type="SAM" id="MobiDB-lite"/>
    </source>
</evidence>
<dbReference type="AlphaFoldDB" id="A0A084GH75"/>
<dbReference type="GeneID" id="27718678"/>
<proteinExistence type="predicted"/>